<dbReference type="InterPro" id="IPR054076">
    <property type="entry name" value="ZUO1-like_ZHD"/>
</dbReference>
<dbReference type="SUPFAM" id="SSF46565">
    <property type="entry name" value="Chaperone J-domain"/>
    <property type="match status" value="1"/>
</dbReference>
<dbReference type="Gene3D" id="1.10.10.60">
    <property type="entry name" value="Homeodomain-like"/>
    <property type="match status" value="2"/>
</dbReference>
<feature type="compositionally biased region" description="Basic and acidic residues" evidence="1">
    <location>
        <begin position="348"/>
        <end position="369"/>
    </location>
</feature>
<feature type="region of interest" description="Disordered" evidence="1">
    <location>
        <begin position="545"/>
        <end position="580"/>
    </location>
</feature>
<gene>
    <name evidence="4" type="ORF">CDCA_CDCA18G4494</name>
</gene>
<evidence type="ECO:0000259" key="3">
    <source>
        <dbReference type="PROSITE" id="PS50090"/>
    </source>
</evidence>
<dbReference type="InterPro" id="IPR001623">
    <property type="entry name" value="DnaJ_domain"/>
</dbReference>
<proteinExistence type="predicted"/>
<dbReference type="InterPro" id="IPR044634">
    <property type="entry name" value="Zuotin/DnaJC2"/>
</dbReference>
<dbReference type="GO" id="GO:0043022">
    <property type="term" value="F:ribosome binding"/>
    <property type="evidence" value="ECO:0007669"/>
    <property type="project" value="InterPro"/>
</dbReference>
<dbReference type="SMART" id="SM00271">
    <property type="entry name" value="DnaJ"/>
    <property type="match status" value="1"/>
</dbReference>
<keyword evidence="5" id="KW-1185">Reference proteome</keyword>
<evidence type="ECO:0000313" key="4">
    <source>
        <dbReference type="EMBL" id="KAK4538469.1"/>
    </source>
</evidence>
<feature type="compositionally biased region" description="Low complexity" evidence="1">
    <location>
        <begin position="553"/>
        <end position="576"/>
    </location>
</feature>
<dbReference type="SUPFAM" id="SSF46689">
    <property type="entry name" value="Homeodomain-like"/>
    <property type="match status" value="2"/>
</dbReference>
<evidence type="ECO:0000256" key="1">
    <source>
        <dbReference type="SAM" id="MobiDB-lite"/>
    </source>
</evidence>
<dbReference type="EMBL" id="JANCYW010000018">
    <property type="protein sequence ID" value="KAK4538469.1"/>
    <property type="molecule type" value="Genomic_DNA"/>
</dbReference>
<dbReference type="InterPro" id="IPR001005">
    <property type="entry name" value="SANT/Myb"/>
</dbReference>
<feature type="compositionally biased region" description="Low complexity" evidence="1">
    <location>
        <begin position="484"/>
        <end position="497"/>
    </location>
</feature>
<dbReference type="SMART" id="SM00717">
    <property type="entry name" value="SANT"/>
    <property type="match status" value="2"/>
</dbReference>
<dbReference type="GO" id="GO:0006450">
    <property type="term" value="P:regulation of translational fidelity"/>
    <property type="evidence" value="ECO:0007669"/>
    <property type="project" value="InterPro"/>
</dbReference>
<feature type="domain" description="Myb-like" evidence="3">
    <location>
        <begin position="570"/>
        <end position="625"/>
    </location>
</feature>
<dbReference type="PROSITE" id="PS50076">
    <property type="entry name" value="DNAJ_2"/>
    <property type="match status" value="1"/>
</dbReference>
<dbReference type="Pfam" id="PF23082">
    <property type="entry name" value="Myb_DNA-binding_2"/>
    <property type="match status" value="1"/>
</dbReference>
<reference evidence="4 5" key="1">
    <citation type="submission" date="2022-07" db="EMBL/GenBank/DDBJ databases">
        <title>Genome-wide signatures of adaptation to extreme environments.</title>
        <authorList>
            <person name="Cho C.H."/>
            <person name="Yoon H.S."/>
        </authorList>
    </citation>
    <scope>NUCLEOTIDE SEQUENCE [LARGE SCALE GENOMIC DNA]</scope>
    <source>
        <strain evidence="4 5">DBV 063 E5</strain>
    </source>
</reference>
<accession>A0AAV9J1V2</accession>
<dbReference type="Pfam" id="PF00226">
    <property type="entry name" value="DnaJ"/>
    <property type="match status" value="1"/>
</dbReference>
<dbReference type="CDD" id="cd00167">
    <property type="entry name" value="SANT"/>
    <property type="match status" value="1"/>
</dbReference>
<feature type="domain" description="J" evidence="2">
    <location>
        <begin position="150"/>
        <end position="223"/>
    </location>
</feature>
<dbReference type="PANTHER" id="PTHR43999">
    <property type="entry name" value="DNAJ HOMOLOG SUBFAMILY C MEMBER 2"/>
    <property type="match status" value="1"/>
</dbReference>
<feature type="region of interest" description="Disordered" evidence="1">
    <location>
        <begin position="69"/>
        <end position="112"/>
    </location>
</feature>
<feature type="compositionally biased region" description="Low complexity" evidence="1">
    <location>
        <begin position="92"/>
        <end position="107"/>
    </location>
</feature>
<evidence type="ECO:0000313" key="5">
    <source>
        <dbReference type="Proteomes" id="UP001301350"/>
    </source>
</evidence>
<dbReference type="Gene3D" id="1.10.287.110">
    <property type="entry name" value="DnaJ domain"/>
    <property type="match status" value="1"/>
</dbReference>
<dbReference type="Proteomes" id="UP001301350">
    <property type="component" value="Unassembled WGS sequence"/>
</dbReference>
<dbReference type="PROSITE" id="PS50090">
    <property type="entry name" value="MYB_LIKE"/>
    <property type="match status" value="1"/>
</dbReference>
<evidence type="ECO:0000259" key="2">
    <source>
        <dbReference type="PROSITE" id="PS50076"/>
    </source>
</evidence>
<comment type="caution">
    <text evidence="4">The sequence shown here is derived from an EMBL/GenBank/DDBJ whole genome shotgun (WGS) entry which is preliminary data.</text>
</comment>
<feature type="region of interest" description="Disordered" evidence="1">
    <location>
        <begin position="343"/>
        <end position="369"/>
    </location>
</feature>
<sequence>MNGGWQWEPQWPSKILLAISTTWTGGDEEDETASVRAVVWASAAAPVQRRVECAGAAWERWWHRKRRREHRQEKWVEGGEGENGVCEDDVDGQASFDGGSSAWSDSAGEAEEGDAAAAAAIHDGLAAKYAHLRRTHRSVPENHSSTQHDDYYALLGLEQWRWRAGVEDIRKAYKRASLHCHPDKTVHLSDAEREASLALFKRLQRALTVLTDPRQRLAYDSVDDVDDSLPDASLVQCEADFYAVYGPVFARNARWSRRQPVPSLGHAHTPLPEVLKFYAFWRSFESWRQFPDDAEYDVSQAESRDERRWMERMNHRQQRQRREEERSRLARLVEGAYRLDPRIQAMQARERAERERSRTERQRVREARQREAQEQQRQWEEQRQRERAAEQQRRAEAKRQRERERDARRKLRQALRALAARTAEPGVVDSMEHSVERCGEDMERLRQLERACRPLDGDVEALRAMLARMECVEREQEKRRKEAQPSPSQVSESVSAPSAEWTAEHLSLLARAAKKFPPGTRDRWVRITEFMRHAFTPEEVQAQWKRMQPSTRSAPAGAAANGAAAPAAASTPPNAAQWSVSEQARLEAALKQHASTLGDARWARVAADVHTRSAEACRSRFEELAAYFRAQKHSATPR</sequence>
<dbReference type="AlphaFoldDB" id="A0AAV9J1V2"/>
<dbReference type="GO" id="GO:0051083">
    <property type="term" value="P:'de novo' cotranslational protein folding"/>
    <property type="evidence" value="ECO:0007669"/>
    <property type="project" value="InterPro"/>
</dbReference>
<dbReference type="CDD" id="cd06257">
    <property type="entry name" value="DnaJ"/>
    <property type="match status" value="1"/>
</dbReference>
<dbReference type="InterPro" id="IPR009057">
    <property type="entry name" value="Homeodomain-like_sf"/>
</dbReference>
<protein>
    <submittedName>
        <fullName evidence="4">Uncharacterized protein</fullName>
    </submittedName>
</protein>
<dbReference type="InterPro" id="IPR036869">
    <property type="entry name" value="J_dom_sf"/>
</dbReference>
<dbReference type="Pfam" id="PF21884">
    <property type="entry name" value="ZUO1-like_ZHD"/>
    <property type="match status" value="1"/>
</dbReference>
<dbReference type="GO" id="GO:0030544">
    <property type="term" value="F:Hsp70 protein binding"/>
    <property type="evidence" value="ECO:0007669"/>
    <property type="project" value="InterPro"/>
</dbReference>
<name>A0AAV9J1V2_CYACA</name>
<organism evidence="4 5">
    <name type="scientific">Cyanidium caldarium</name>
    <name type="common">Red alga</name>
    <dbReference type="NCBI Taxonomy" id="2771"/>
    <lineage>
        <taxon>Eukaryota</taxon>
        <taxon>Rhodophyta</taxon>
        <taxon>Bangiophyceae</taxon>
        <taxon>Cyanidiales</taxon>
        <taxon>Cyanidiaceae</taxon>
        <taxon>Cyanidium</taxon>
    </lineage>
</organism>
<feature type="region of interest" description="Disordered" evidence="1">
    <location>
        <begin position="476"/>
        <end position="497"/>
    </location>
</feature>
<dbReference type="PANTHER" id="PTHR43999:SF1">
    <property type="entry name" value="DNAJ HOMOLOG SUBFAMILY C MEMBER 2"/>
    <property type="match status" value="1"/>
</dbReference>
<dbReference type="GO" id="GO:0005829">
    <property type="term" value="C:cytosol"/>
    <property type="evidence" value="ECO:0007669"/>
    <property type="project" value="TreeGrafter"/>
</dbReference>
<dbReference type="Pfam" id="PF00249">
    <property type="entry name" value="Myb_DNA-binding"/>
    <property type="match status" value="1"/>
</dbReference>